<evidence type="ECO:0000313" key="2">
    <source>
        <dbReference type="EMBL" id="MCF2564774.1"/>
    </source>
</evidence>
<keyword evidence="2" id="KW-0456">Lyase</keyword>
<evidence type="ECO:0000256" key="1">
    <source>
        <dbReference type="SAM" id="SignalP"/>
    </source>
</evidence>
<dbReference type="GO" id="GO:0030570">
    <property type="term" value="F:pectate lyase activity"/>
    <property type="evidence" value="ECO:0007669"/>
    <property type="project" value="UniProtKB-EC"/>
</dbReference>
<feature type="chain" id="PRO_5047292485" evidence="1">
    <location>
        <begin position="21"/>
        <end position="614"/>
    </location>
</feature>
<dbReference type="InterPro" id="IPR012669">
    <property type="entry name" value="Pectate_lyase"/>
</dbReference>
<dbReference type="Proteomes" id="UP001200470">
    <property type="component" value="Unassembled WGS sequence"/>
</dbReference>
<keyword evidence="1" id="KW-0732">Signal</keyword>
<organism evidence="2 3">
    <name type="scientific">Xylanibacter brevis</name>
    <dbReference type="NCBI Taxonomy" id="83231"/>
    <lineage>
        <taxon>Bacteria</taxon>
        <taxon>Pseudomonadati</taxon>
        <taxon>Bacteroidota</taxon>
        <taxon>Bacteroidia</taxon>
        <taxon>Bacteroidales</taxon>
        <taxon>Prevotellaceae</taxon>
        <taxon>Xylanibacter</taxon>
    </lineage>
</organism>
<comment type="caution">
    <text evidence="2">The sequence shown here is derived from an EMBL/GenBank/DDBJ whole genome shotgun (WGS) entry which is preliminary data.</text>
</comment>
<feature type="signal peptide" evidence="1">
    <location>
        <begin position="1"/>
        <end position="20"/>
    </location>
</feature>
<gene>
    <name evidence="2" type="primary">pelA</name>
    <name evidence="2" type="ORF">I6E12_11775</name>
</gene>
<reference evidence="2 3" key="1">
    <citation type="submission" date="2020-12" db="EMBL/GenBank/DDBJ databases">
        <title>Whole genome sequences of gut porcine anaerobes.</title>
        <authorList>
            <person name="Kubasova T."/>
            <person name="Jahodarova E."/>
            <person name="Rychlik I."/>
        </authorList>
    </citation>
    <scope>NUCLEOTIDE SEQUENCE [LARGE SCALE GENOMIC DNA]</scope>
    <source>
        <strain evidence="2 3">An925</strain>
    </source>
</reference>
<dbReference type="NCBIfam" id="TIGR02474">
    <property type="entry name" value="pec_lyase"/>
    <property type="match status" value="1"/>
</dbReference>
<dbReference type="RefSeq" id="WP_301638648.1">
    <property type="nucleotide sequence ID" value="NZ_JADYTN010000037.1"/>
</dbReference>
<dbReference type="Gene3D" id="1.50.10.20">
    <property type="match status" value="1"/>
</dbReference>
<dbReference type="EMBL" id="JADYTN010000037">
    <property type="protein sequence ID" value="MCF2564774.1"/>
    <property type="molecule type" value="Genomic_DNA"/>
</dbReference>
<name>A0ABS9CI71_9BACT</name>
<keyword evidence="3" id="KW-1185">Reference proteome</keyword>
<dbReference type="SUPFAM" id="SSF81853">
    <property type="entry name" value="Family 10 polysaccharide lyase"/>
    <property type="match status" value="1"/>
</dbReference>
<dbReference type="Pfam" id="PF09492">
    <property type="entry name" value="Pec_lyase"/>
    <property type="match status" value="1"/>
</dbReference>
<protein>
    <submittedName>
        <fullName evidence="2">Pectate lyase</fullName>
        <ecNumber evidence="2">4.2.2.2</ecNumber>
    </submittedName>
</protein>
<evidence type="ECO:0000313" key="3">
    <source>
        <dbReference type="Proteomes" id="UP001200470"/>
    </source>
</evidence>
<accession>A0ABS9CI71</accession>
<proteinExistence type="predicted"/>
<sequence length="614" mass="68828">MKHYLLTVIALLGLCTGVNATDITTLSWADVCNGKMGAEWYGTDEAKAIADIVLDVQKTTGGWMKNDQLHKLTPDQLANLKASRDEHSCLDNAATTQEMRFLAKVWQATKIEKYRTAFTKGLDMIFTSEKSCGGWSQYWPLSGNGSYQDYITFNDDLVSNVMKLLRDINNNKGDFTNIADETIRTKCMTSFNKAIDVILKCQIDDNGVKAAWCAQHDPVDFLPAEGRPHELPSVSGYESANLISFLMTVEKPSTELQEAITAAVTWLDNHKIEGKAIEDFTNAKGEQDRRIIDKSGSAIWGRFIQIGGESGKKIYDKFFKKLEERGKKRTYNYNGVDYTYTENEIATSSYKAENAYKPIFSIYKNEYPHLFYRFLYNYADTDPVIDSKGVPVATSLMATNRASYQYLGSWCQKLISEEYPAWKKRIDATQGGEGEAFELSAVTYSEESTGDGLNTYHFNNGFTVSNAKGKIYGAGKNNTIKYSANAYDINIPEGKKVVKVTFTGYDNYDVDAYIKNVNGVNYSSTDYVFPAKVDDTYTTVSHSISFTEAPVEKKLSFSIGNKQCCLIIYVYCSSATGIEQITITPNKTSRKYVKNGKIIIEKGNKKYAINGRQI</sequence>
<dbReference type="EC" id="4.2.2.2" evidence="2"/>